<dbReference type="InterPro" id="IPR013035">
    <property type="entry name" value="PEP_carboxykinase_C"/>
</dbReference>
<dbReference type="NCBIfam" id="NF006822">
    <property type="entry name" value="PRK09344.1-4"/>
    <property type="match status" value="1"/>
</dbReference>
<keyword evidence="10" id="KW-0464">Manganese</keyword>
<sequence>MLITRSCQSSTRALAPLQRDNEDSRELNVHQTGLVIPKTGLGSLGLKNLGNVYWNLTVPALYEQAVRRGEGSIADGGAFVVRTGVHTGRSPNDKFFVEDSESRDRIDWGKTNKPMAPDRYRALYNRMIGYAQRRDLFVRDCWAGADPEHRIGVRVITETAWHNLFARNMFLRPNHEELQDFAPDFTILNLPGFQADPALDGTASDCAVLVNFTDRVVAICGTWYAGEIKKSVFTILNYLLPDKGILPMHASANVGPAGDVAIFFGLSGTGKTTLSADPSRTLLGDDEHGWGETSLFNFEGGCYAKVIKLSRDAEPEIYATTERFGTVLENVVFDPESRALDLDDGRFTENTRACYPLDFIPNASLSGTAGTPENIIMLTADAFGVLPPISRLTPEQAMYHFLSGYTARVAGTEKGVTEPQATFSTCFGAPFMPRHPTVYAKMLGEKMARQNVKCWLVNTGWSGGGFGVGHRMSIRHTRAMVRAALDGTLASAASAPDPHFGMHVPTACPDVPGDVLNPKNTWRDKKAYDRAARDVAHRFEKNFEQFASHVDNKVMQVAIRAAA</sequence>
<keyword evidence="4 10" id="KW-0312">Gluconeogenesis</keyword>
<dbReference type="EC" id="4.1.1.49" evidence="3 10"/>
<feature type="binding site" evidence="10">
    <location>
        <position position="352"/>
    </location>
    <ligand>
        <name>ATP</name>
        <dbReference type="ChEBI" id="CHEBI:30616"/>
    </ligand>
</feature>
<dbReference type="PANTHER" id="PTHR30031">
    <property type="entry name" value="PHOSPHOENOLPYRUVATE CARBOXYKINASE ATP"/>
    <property type="match status" value="1"/>
</dbReference>
<comment type="subcellular location">
    <subcellularLocation>
        <location evidence="10">Cytoplasm</location>
    </subcellularLocation>
</comment>
<evidence type="ECO:0000256" key="10">
    <source>
        <dbReference type="HAMAP-Rule" id="MF_00453"/>
    </source>
</evidence>
<dbReference type="GO" id="GO:0005524">
    <property type="term" value="F:ATP binding"/>
    <property type="evidence" value="ECO:0007669"/>
    <property type="project" value="UniProtKB-UniRule"/>
</dbReference>
<evidence type="ECO:0000313" key="11">
    <source>
        <dbReference type="EMBL" id="SJZ54242.1"/>
    </source>
</evidence>
<keyword evidence="11" id="KW-0670">Pyruvate</keyword>
<evidence type="ECO:0000256" key="4">
    <source>
        <dbReference type="ARBA" id="ARBA00022432"/>
    </source>
</evidence>
<dbReference type="PANTHER" id="PTHR30031:SF0">
    <property type="entry name" value="PHOSPHOENOLPYRUVATE CARBOXYKINASE (ATP)"/>
    <property type="match status" value="1"/>
</dbReference>
<comment type="catalytic activity">
    <reaction evidence="9 10">
        <text>oxaloacetate + ATP = phosphoenolpyruvate + ADP + CO2</text>
        <dbReference type="Rhea" id="RHEA:18617"/>
        <dbReference type="ChEBI" id="CHEBI:16452"/>
        <dbReference type="ChEBI" id="CHEBI:16526"/>
        <dbReference type="ChEBI" id="CHEBI:30616"/>
        <dbReference type="ChEBI" id="CHEBI:58702"/>
        <dbReference type="ChEBI" id="CHEBI:456216"/>
        <dbReference type="EC" id="4.1.1.49"/>
    </reaction>
</comment>
<evidence type="ECO:0000256" key="1">
    <source>
        <dbReference type="ARBA" id="ARBA00004742"/>
    </source>
</evidence>
<dbReference type="PIRSF" id="PIRSF006294">
    <property type="entry name" value="PEP_crbxkin"/>
    <property type="match status" value="1"/>
</dbReference>
<dbReference type="Gene3D" id="3.90.228.20">
    <property type="match status" value="1"/>
</dbReference>
<dbReference type="Gene3D" id="3.40.449.10">
    <property type="entry name" value="Phosphoenolpyruvate Carboxykinase, domain 1"/>
    <property type="match status" value="1"/>
</dbReference>
<dbReference type="InterPro" id="IPR001272">
    <property type="entry name" value="PEP_carboxykinase_ATP"/>
</dbReference>
<dbReference type="NCBIfam" id="NF006820">
    <property type="entry name" value="PRK09344.1-2"/>
    <property type="match status" value="1"/>
</dbReference>
<keyword evidence="7 10" id="KW-0067">ATP-binding</keyword>
<feature type="binding site" evidence="10">
    <location>
        <position position="230"/>
    </location>
    <ligand>
        <name>Mn(2+)</name>
        <dbReference type="ChEBI" id="CHEBI:29035"/>
    </ligand>
</feature>
<feature type="binding site" evidence="10">
    <location>
        <position position="477"/>
    </location>
    <ligand>
        <name>ATP</name>
        <dbReference type="ChEBI" id="CHEBI:30616"/>
    </ligand>
</feature>
<feature type="binding site" evidence="10">
    <location>
        <position position="249"/>
    </location>
    <ligand>
        <name>ATP</name>
        <dbReference type="ChEBI" id="CHEBI:30616"/>
    </ligand>
</feature>
<feature type="binding site" evidence="10">
    <location>
        <position position="224"/>
    </location>
    <ligand>
        <name>substrate</name>
    </ligand>
</feature>
<evidence type="ECO:0000256" key="8">
    <source>
        <dbReference type="ARBA" id="ARBA00023239"/>
    </source>
</evidence>
<comment type="caution">
    <text evidence="10">Lacks conserved residue(s) required for the propagation of feature annotation.</text>
</comment>
<dbReference type="STRING" id="225324.SAMN02745126_01553"/>
<comment type="pathway">
    <text evidence="1 10">Carbohydrate biosynthesis; gluconeogenesis.</text>
</comment>
<dbReference type="InterPro" id="IPR008210">
    <property type="entry name" value="PEP_carboxykinase_N"/>
</dbReference>
<dbReference type="Pfam" id="PF01293">
    <property type="entry name" value="PEPCK_ATP"/>
    <property type="match status" value="1"/>
</dbReference>
<feature type="binding site" evidence="10">
    <location>
        <position position="230"/>
    </location>
    <ligand>
        <name>ATP</name>
        <dbReference type="ChEBI" id="CHEBI:30616"/>
    </ligand>
</feature>
<comment type="similarity">
    <text evidence="2 10">Belongs to the phosphoenolpyruvate carboxykinase (ATP) family.</text>
</comment>
<dbReference type="UniPathway" id="UPA00138"/>
<evidence type="ECO:0000256" key="3">
    <source>
        <dbReference type="ARBA" id="ARBA00012363"/>
    </source>
</evidence>
<dbReference type="HAMAP" id="MF_00453">
    <property type="entry name" value="PEPCK_ATP"/>
    <property type="match status" value="1"/>
</dbReference>
<feature type="binding site" evidence="10">
    <location>
        <begin position="265"/>
        <end position="273"/>
    </location>
    <ligand>
        <name>ATP</name>
        <dbReference type="ChEBI" id="CHEBI:30616"/>
    </ligand>
</feature>
<reference evidence="12" key="1">
    <citation type="submission" date="2017-02" db="EMBL/GenBank/DDBJ databases">
        <authorList>
            <person name="Varghese N."/>
            <person name="Submissions S."/>
        </authorList>
    </citation>
    <scope>NUCLEOTIDE SEQUENCE [LARGE SCALE GENOMIC DNA]</scope>
    <source>
        <strain evidence="12">ATCC 27094</strain>
    </source>
</reference>
<keyword evidence="11" id="KW-0418">Kinase</keyword>
<dbReference type="GO" id="GO:0004612">
    <property type="term" value="F:phosphoenolpyruvate carboxykinase (ATP) activity"/>
    <property type="evidence" value="ECO:0007669"/>
    <property type="project" value="UniProtKB-UniRule"/>
</dbReference>
<keyword evidence="5 10" id="KW-0547">Nucleotide-binding</keyword>
<feature type="binding site" evidence="10">
    <location>
        <position position="352"/>
    </location>
    <ligand>
        <name>substrate</name>
    </ligand>
</feature>
<dbReference type="GO" id="GO:0006094">
    <property type="term" value="P:gluconeogenesis"/>
    <property type="evidence" value="ECO:0007669"/>
    <property type="project" value="UniProtKB-UniRule"/>
</dbReference>
<dbReference type="AlphaFoldDB" id="A0A1T4LHH6"/>
<dbReference type="NCBIfam" id="TIGR00224">
    <property type="entry name" value="pckA"/>
    <property type="match status" value="1"/>
</dbReference>
<feature type="binding site" evidence="10">
    <location>
        <position position="249"/>
    </location>
    <ligand>
        <name>Mn(2+)</name>
        <dbReference type="ChEBI" id="CHEBI:29035"/>
    </ligand>
</feature>
<gene>
    <name evidence="10" type="primary">pckA</name>
    <name evidence="11" type="ORF">SAMN02745126_01553</name>
</gene>
<dbReference type="SUPFAM" id="SSF68923">
    <property type="entry name" value="PEP carboxykinase N-terminal domain"/>
    <property type="match status" value="1"/>
</dbReference>
<dbReference type="EMBL" id="FUWJ01000001">
    <property type="protein sequence ID" value="SJZ54242.1"/>
    <property type="molecule type" value="Genomic_DNA"/>
</dbReference>
<evidence type="ECO:0000256" key="5">
    <source>
        <dbReference type="ARBA" id="ARBA00022741"/>
    </source>
</evidence>
<feature type="binding site" evidence="10">
    <location>
        <position position="89"/>
    </location>
    <ligand>
        <name>substrate</name>
    </ligand>
</feature>
<keyword evidence="11" id="KW-0808">Transferase</keyword>
<keyword evidence="6 10" id="KW-0210">Decarboxylase</keyword>
<evidence type="ECO:0000256" key="6">
    <source>
        <dbReference type="ARBA" id="ARBA00022793"/>
    </source>
</evidence>
<evidence type="ECO:0000256" key="2">
    <source>
        <dbReference type="ARBA" id="ARBA00006052"/>
    </source>
</evidence>
<dbReference type="GO" id="GO:0016301">
    <property type="term" value="F:kinase activity"/>
    <property type="evidence" value="ECO:0007669"/>
    <property type="project" value="UniProtKB-KW"/>
</dbReference>
<dbReference type="CDD" id="cd00484">
    <property type="entry name" value="PEPCK_ATP"/>
    <property type="match status" value="1"/>
</dbReference>
<dbReference type="Proteomes" id="UP000190092">
    <property type="component" value="Unassembled WGS sequence"/>
</dbReference>
<dbReference type="NCBIfam" id="NF006821">
    <property type="entry name" value="PRK09344.1-3"/>
    <property type="match status" value="1"/>
</dbReference>
<comment type="function">
    <text evidence="10">Involved in the gluconeogenesis. Catalyzes the conversion of oxaloacetate (OAA) to phosphoenolpyruvate (PEP) through direct phosphoryl transfer between the nucleoside triphosphate and OAA.</text>
</comment>
<keyword evidence="10" id="KW-0963">Cytoplasm</keyword>
<dbReference type="Gene3D" id="2.170.8.10">
    <property type="entry name" value="Phosphoenolpyruvate Carboxykinase, domain 2"/>
    <property type="match status" value="1"/>
</dbReference>
<dbReference type="GO" id="GO:0005829">
    <property type="term" value="C:cytosol"/>
    <property type="evidence" value="ECO:0007669"/>
    <property type="project" value="TreeGrafter"/>
</dbReference>
<keyword evidence="8 10" id="KW-0456">Lyase</keyword>
<evidence type="ECO:0000256" key="9">
    <source>
        <dbReference type="ARBA" id="ARBA00047371"/>
    </source>
</evidence>
<protein>
    <recommendedName>
        <fullName evidence="3 10">Phosphoenolpyruvate carboxykinase (ATP)</fullName>
        <shortName evidence="10">PCK</shortName>
        <shortName evidence="10">PEP carboxykinase</shortName>
        <shortName evidence="10">PEPCK</shortName>
        <ecNumber evidence="3 10">4.1.1.49</ecNumber>
    </recommendedName>
</protein>
<feature type="binding site" evidence="10">
    <location>
        <position position="314"/>
    </location>
    <ligand>
        <name>ATP</name>
        <dbReference type="ChEBI" id="CHEBI:30616"/>
    </ligand>
</feature>
<organism evidence="11 12">
    <name type="scientific">Enhydrobacter aerosaccus</name>
    <dbReference type="NCBI Taxonomy" id="225324"/>
    <lineage>
        <taxon>Bacteria</taxon>
        <taxon>Pseudomonadati</taxon>
        <taxon>Pseudomonadota</taxon>
        <taxon>Alphaproteobacteria</taxon>
        <taxon>Hyphomicrobiales</taxon>
        <taxon>Enhydrobacter</taxon>
    </lineage>
</organism>
<feature type="binding site" evidence="10">
    <location>
        <position position="230"/>
    </location>
    <ligand>
        <name>substrate</name>
    </ligand>
</feature>
<dbReference type="SUPFAM" id="SSF53795">
    <property type="entry name" value="PEP carboxykinase-like"/>
    <property type="match status" value="1"/>
</dbReference>
<dbReference type="GO" id="GO:0046872">
    <property type="term" value="F:metal ion binding"/>
    <property type="evidence" value="ECO:0007669"/>
    <property type="project" value="UniProtKB-KW"/>
</dbReference>
<keyword evidence="12" id="KW-1185">Reference proteome</keyword>
<name>A0A1T4LHH6_9HYPH</name>
<accession>A0A1T4LHH6</accession>
<comment type="cofactor">
    <cofactor evidence="10">
        <name>Mn(2+)</name>
        <dbReference type="ChEBI" id="CHEBI:29035"/>
    </cofactor>
    <text evidence="10">Binds 1 Mn(2+) ion per subunit.</text>
</comment>
<evidence type="ECO:0000256" key="7">
    <source>
        <dbReference type="ARBA" id="ARBA00022840"/>
    </source>
</evidence>
<feature type="binding site" evidence="10">
    <location>
        <position position="286"/>
    </location>
    <ligand>
        <name>Mn(2+)</name>
        <dbReference type="ChEBI" id="CHEBI:29035"/>
    </ligand>
</feature>
<evidence type="ECO:0000313" key="12">
    <source>
        <dbReference type="Proteomes" id="UP000190092"/>
    </source>
</evidence>
<proteinExistence type="inferred from homology"/>
<keyword evidence="10" id="KW-0479">Metal-binding</keyword>